<dbReference type="InterPro" id="IPR050206">
    <property type="entry name" value="FtsK/SpoIIIE/SftA"/>
</dbReference>
<accession>A0A9D2CAB6</accession>
<dbReference type="CDD" id="cd01127">
    <property type="entry name" value="TrwB_TraG_TraD_VirD4"/>
    <property type="match status" value="1"/>
</dbReference>
<dbReference type="Gene3D" id="3.40.50.300">
    <property type="entry name" value="P-loop containing nucleotide triphosphate hydrolases"/>
    <property type="match status" value="3"/>
</dbReference>
<gene>
    <name evidence="6" type="ORF">H9830_10665</name>
</gene>
<protein>
    <recommendedName>
        <fullName evidence="5">FtsK domain-containing protein</fullName>
    </recommendedName>
</protein>
<feature type="transmembrane region" description="Helical" evidence="4">
    <location>
        <begin position="17"/>
        <end position="37"/>
    </location>
</feature>
<feature type="binding site" evidence="3">
    <location>
        <begin position="355"/>
        <end position="362"/>
    </location>
    <ligand>
        <name>ATP</name>
        <dbReference type="ChEBI" id="CHEBI:30616"/>
    </ligand>
</feature>
<evidence type="ECO:0000256" key="1">
    <source>
        <dbReference type="ARBA" id="ARBA00022741"/>
    </source>
</evidence>
<proteinExistence type="predicted"/>
<dbReference type="InterPro" id="IPR002543">
    <property type="entry name" value="FtsK_dom"/>
</dbReference>
<dbReference type="EMBL" id="DXDC01000321">
    <property type="protein sequence ID" value="HIY66724.1"/>
    <property type="molecule type" value="Genomic_DNA"/>
</dbReference>
<evidence type="ECO:0000313" key="6">
    <source>
        <dbReference type="EMBL" id="HIY66724.1"/>
    </source>
</evidence>
<keyword evidence="4" id="KW-0812">Transmembrane</keyword>
<evidence type="ECO:0000313" key="7">
    <source>
        <dbReference type="Proteomes" id="UP000824005"/>
    </source>
</evidence>
<keyword evidence="4" id="KW-0472">Membrane</keyword>
<dbReference type="PANTHER" id="PTHR22683:SF1">
    <property type="entry name" value="TYPE VII SECRETION SYSTEM PROTEIN ESSC"/>
    <property type="match status" value="1"/>
</dbReference>
<evidence type="ECO:0000256" key="4">
    <source>
        <dbReference type="SAM" id="Phobius"/>
    </source>
</evidence>
<reference evidence="6" key="1">
    <citation type="journal article" date="2021" name="PeerJ">
        <title>Extensive microbial diversity within the chicken gut microbiome revealed by metagenomics and culture.</title>
        <authorList>
            <person name="Gilroy R."/>
            <person name="Ravi A."/>
            <person name="Getino M."/>
            <person name="Pursley I."/>
            <person name="Horton D.L."/>
            <person name="Alikhan N.F."/>
            <person name="Baker D."/>
            <person name="Gharbi K."/>
            <person name="Hall N."/>
            <person name="Watson M."/>
            <person name="Adriaenssens E.M."/>
            <person name="Foster-Nyarko E."/>
            <person name="Jarju S."/>
            <person name="Secka A."/>
            <person name="Antonio M."/>
            <person name="Oren A."/>
            <person name="Chaudhuri R.R."/>
            <person name="La Ragione R."/>
            <person name="Hildebrand F."/>
            <person name="Pallen M.J."/>
        </authorList>
    </citation>
    <scope>NUCLEOTIDE SEQUENCE</scope>
    <source>
        <strain evidence="6">ChiGjej1B1-98</strain>
    </source>
</reference>
<feature type="domain" description="FtsK" evidence="5">
    <location>
        <begin position="337"/>
        <end position="519"/>
    </location>
</feature>
<evidence type="ECO:0000256" key="2">
    <source>
        <dbReference type="ARBA" id="ARBA00022840"/>
    </source>
</evidence>
<dbReference type="InterPro" id="IPR003593">
    <property type="entry name" value="AAA+_ATPase"/>
</dbReference>
<feature type="transmembrane region" description="Helical" evidence="4">
    <location>
        <begin position="42"/>
        <end position="59"/>
    </location>
</feature>
<keyword evidence="1 3" id="KW-0547">Nucleotide-binding</keyword>
<keyword evidence="2 3" id="KW-0067">ATP-binding</keyword>
<comment type="caution">
    <text evidence="6">The sequence shown here is derived from an EMBL/GenBank/DDBJ whole genome shotgun (WGS) entry which is preliminary data.</text>
</comment>
<dbReference type="InterPro" id="IPR027417">
    <property type="entry name" value="P-loop_NTPase"/>
</dbReference>
<dbReference type="PROSITE" id="PS50901">
    <property type="entry name" value="FTSK"/>
    <property type="match status" value="1"/>
</dbReference>
<dbReference type="AlphaFoldDB" id="A0A9D2CAB6"/>
<dbReference type="GO" id="GO:0005524">
    <property type="term" value="F:ATP binding"/>
    <property type="evidence" value="ECO:0007669"/>
    <property type="project" value="UniProtKB-UniRule"/>
</dbReference>
<reference evidence="6" key="2">
    <citation type="submission" date="2021-04" db="EMBL/GenBank/DDBJ databases">
        <authorList>
            <person name="Gilroy R."/>
        </authorList>
    </citation>
    <scope>NUCLEOTIDE SEQUENCE</scope>
    <source>
        <strain evidence="6">ChiGjej1B1-98</strain>
    </source>
</reference>
<sequence>MSSRLALPGPPQQPGPASFPIFASLAPVIGALVLFAFMQTPYVLLFAVLGPVIAVASMIDRRIGASKLRRREAARFEEEAELLRVRVRQQTNRAMDELRARRPDARELGQRDARHPNRWRWREGELPVVLGRGDCPTGLTLDEPPEPRGVVRELFDELAPVAAVGTGPVCVDARTGIGLYGPHLVAMGLARTAIVQVLDAVSPEQATVIVEGGEHLHWVRETPHNVRFTERDAVHCIVRVLSDRGDSTIAVAPEPDELPRECGLRILASAAEIEVAGVSTVPRCIGQHEAVAHLRRLRESAAASGFVTAGTLPEHVALETLPQSTSGGLAATFLAASEPVTVDLVADGPHAVVGGTTGSGKSELLVSWVTSLAIGYTSEELNVLLVDFKGGASFGELQRLRHCVGLMTDLDEAGAVRAIESLRAELRFREHTLAELGVRSIDETDALPRLVVVVDEFAAMLQELPDLHKLFVDIAARGRSLGVHLILCTQRPADAVRDALMTNCGLRLCLRVNDEPDSVAVVGAPDAAHFDLAHRGRCAVRISGSARIIAQTALAEEEHIRQTVQRSLAGPKPRHPYLPPLPESIAPESVTAVAEPGAVIFAYADRPAMQRRDAVRWHPRNGSVFIVGSSASGKSTAARRFCNAEGAILIDELEALWDAVDSPPDARVIVIDDLDMLLMQAGDEHAHEISRGLQQRMREAGARGVAFVLTARRVGGPLTAIAALVEHTVVMRMPTKQEHLLAGATAPHVPELPAGGGWLGDDRVQFVLPEGDPPSLAARYEPLPPGPLAVVAGRPEQLPADLRKGVEPGQQGELIVGTPAQWESAWGSLEAALSERPVALLDTADRQLRSLLRGAVQLPICSGPGRWLVANGRASRLRM</sequence>
<keyword evidence="4" id="KW-1133">Transmembrane helix</keyword>
<dbReference type="Proteomes" id="UP000824005">
    <property type="component" value="Unassembled WGS sequence"/>
</dbReference>
<organism evidence="6 7">
    <name type="scientific">Candidatus Agrococcus pullicola</name>
    <dbReference type="NCBI Taxonomy" id="2838429"/>
    <lineage>
        <taxon>Bacteria</taxon>
        <taxon>Bacillati</taxon>
        <taxon>Actinomycetota</taxon>
        <taxon>Actinomycetes</taxon>
        <taxon>Micrococcales</taxon>
        <taxon>Microbacteriaceae</taxon>
        <taxon>Agrococcus</taxon>
    </lineage>
</organism>
<dbReference type="GO" id="GO:0003677">
    <property type="term" value="F:DNA binding"/>
    <property type="evidence" value="ECO:0007669"/>
    <property type="project" value="InterPro"/>
</dbReference>
<dbReference type="Pfam" id="PF01580">
    <property type="entry name" value="FtsK_SpoIIIE"/>
    <property type="match status" value="1"/>
</dbReference>
<dbReference type="SMART" id="SM00382">
    <property type="entry name" value="AAA"/>
    <property type="match status" value="2"/>
</dbReference>
<name>A0A9D2CAB6_9MICO</name>
<dbReference type="SUPFAM" id="SSF52540">
    <property type="entry name" value="P-loop containing nucleoside triphosphate hydrolases"/>
    <property type="match status" value="2"/>
</dbReference>
<dbReference type="CDD" id="cd01120">
    <property type="entry name" value="RecA-like_superfamily"/>
    <property type="match status" value="1"/>
</dbReference>
<evidence type="ECO:0000256" key="3">
    <source>
        <dbReference type="PROSITE-ProRule" id="PRU00289"/>
    </source>
</evidence>
<evidence type="ECO:0000259" key="5">
    <source>
        <dbReference type="PROSITE" id="PS50901"/>
    </source>
</evidence>
<dbReference type="PANTHER" id="PTHR22683">
    <property type="entry name" value="SPORULATION PROTEIN RELATED"/>
    <property type="match status" value="1"/>
</dbReference>